<dbReference type="Proteomes" id="UP000002499">
    <property type="component" value="Unassembled WGS sequence"/>
</dbReference>
<reference evidence="1 2" key="1">
    <citation type="journal article" date="2011" name="PLoS Genet.">
        <title>Genome sequencing and comparative transcriptomics of the model entomopathogenic fungi Metarhizium anisopliae and M. acridum.</title>
        <authorList>
            <person name="Gao Q."/>
            <person name="Jin K."/>
            <person name="Ying S.H."/>
            <person name="Zhang Y."/>
            <person name="Xiao G."/>
            <person name="Shang Y."/>
            <person name="Duan Z."/>
            <person name="Hu X."/>
            <person name="Xie X.Q."/>
            <person name="Zhou G."/>
            <person name="Peng G."/>
            <person name="Luo Z."/>
            <person name="Huang W."/>
            <person name="Wang B."/>
            <person name="Fang W."/>
            <person name="Wang S."/>
            <person name="Zhong Y."/>
            <person name="Ma L.J."/>
            <person name="St Leger R.J."/>
            <person name="Zhao G.P."/>
            <person name="Pei Y."/>
            <person name="Feng M.G."/>
            <person name="Xia Y."/>
            <person name="Wang C."/>
        </authorList>
    </citation>
    <scope>NUCLEOTIDE SEQUENCE [LARGE SCALE GENOMIC DNA]</scope>
    <source>
        <strain evidence="1 2">CQMa 102</strain>
    </source>
</reference>
<dbReference type="OrthoDB" id="427518at2759"/>
<dbReference type="InterPro" id="IPR027417">
    <property type="entry name" value="P-loop_NTPase"/>
</dbReference>
<protein>
    <recommendedName>
        <fullName evidence="3">NACHT domain-containing protein</fullName>
    </recommendedName>
</protein>
<gene>
    <name evidence="1" type="ORF">MAC_07922</name>
</gene>
<sequence length="139" mass="15420">MLLCGQAPDSPTLRQRVADGAVYINLAIIEQQLGRVPDSSGYQSNKADSARKSNPFSILSRQKVQIPDESIQIELSTFFNEGDGRDHRVIQPRRMLMRARAGVGKTTLCKQMVYDFTQKNKVAPLMDAVVRPLTLDASA</sequence>
<dbReference type="EMBL" id="GL698558">
    <property type="protein sequence ID" value="EFY86038.1"/>
    <property type="molecule type" value="Genomic_DNA"/>
</dbReference>
<accession>E9EDH4</accession>
<proteinExistence type="predicted"/>
<dbReference type="HOGENOM" id="CLU_1845568_0_0_1"/>
<evidence type="ECO:0000313" key="2">
    <source>
        <dbReference type="Proteomes" id="UP000002499"/>
    </source>
</evidence>
<dbReference type="STRING" id="655827.E9EDH4"/>
<organism evidence="2">
    <name type="scientific">Metarhizium acridum (strain CQMa 102)</name>
    <dbReference type="NCBI Taxonomy" id="655827"/>
    <lineage>
        <taxon>Eukaryota</taxon>
        <taxon>Fungi</taxon>
        <taxon>Dikarya</taxon>
        <taxon>Ascomycota</taxon>
        <taxon>Pezizomycotina</taxon>
        <taxon>Sordariomycetes</taxon>
        <taxon>Hypocreomycetidae</taxon>
        <taxon>Hypocreales</taxon>
        <taxon>Clavicipitaceae</taxon>
        <taxon>Metarhizium</taxon>
    </lineage>
</organism>
<dbReference type="InParanoid" id="E9EDH4"/>
<dbReference type="AlphaFoldDB" id="E9EDH4"/>
<evidence type="ECO:0000313" key="1">
    <source>
        <dbReference type="EMBL" id="EFY86038.1"/>
    </source>
</evidence>
<keyword evidence="2" id="KW-1185">Reference proteome</keyword>
<evidence type="ECO:0008006" key="3">
    <source>
        <dbReference type="Google" id="ProtNLM"/>
    </source>
</evidence>
<dbReference type="Gene3D" id="3.40.50.300">
    <property type="entry name" value="P-loop containing nucleotide triphosphate hydrolases"/>
    <property type="match status" value="1"/>
</dbReference>
<name>E9EDH4_METAQ</name>